<dbReference type="EMBL" id="BRPK01000024">
    <property type="protein sequence ID" value="GLB45563.1"/>
    <property type="molecule type" value="Genomic_DNA"/>
</dbReference>
<dbReference type="PANTHER" id="PTHR46564">
    <property type="entry name" value="TRANSPOSASE"/>
    <property type="match status" value="1"/>
</dbReference>
<organism evidence="2 3">
    <name type="scientific">Lyophyllum shimeji</name>
    <name type="common">Hon-shimeji</name>
    <name type="synonym">Tricholoma shimeji</name>
    <dbReference type="NCBI Taxonomy" id="47721"/>
    <lineage>
        <taxon>Eukaryota</taxon>
        <taxon>Fungi</taxon>
        <taxon>Dikarya</taxon>
        <taxon>Basidiomycota</taxon>
        <taxon>Agaricomycotina</taxon>
        <taxon>Agaricomycetes</taxon>
        <taxon>Agaricomycetidae</taxon>
        <taxon>Agaricales</taxon>
        <taxon>Tricholomatineae</taxon>
        <taxon>Lyophyllaceae</taxon>
        <taxon>Lyophyllum</taxon>
    </lineage>
</organism>
<comment type="caution">
    <text evidence="2">The sequence shown here is derived from an EMBL/GenBank/DDBJ whole genome shotgun (WGS) entry which is preliminary data.</text>
</comment>
<dbReference type="Proteomes" id="UP001063166">
    <property type="component" value="Unassembled WGS sequence"/>
</dbReference>
<dbReference type="InterPro" id="IPR036397">
    <property type="entry name" value="RNaseH_sf"/>
</dbReference>
<evidence type="ECO:0000313" key="2">
    <source>
        <dbReference type="EMBL" id="GLB45563.1"/>
    </source>
</evidence>
<dbReference type="Gene3D" id="3.30.420.10">
    <property type="entry name" value="Ribonuclease H-like superfamily/Ribonuclease H"/>
    <property type="match status" value="1"/>
</dbReference>
<protein>
    <recommendedName>
        <fullName evidence="1">Tc1-like transposase DDE domain-containing protein</fullName>
    </recommendedName>
</protein>
<proteinExistence type="predicted"/>
<dbReference type="InterPro" id="IPR038717">
    <property type="entry name" value="Tc1-like_DDE_dom"/>
</dbReference>
<evidence type="ECO:0000313" key="3">
    <source>
        <dbReference type="Proteomes" id="UP001063166"/>
    </source>
</evidence>
<dbReference type="PANTHER" id="PTHR46564:SF1">
    <property type="entry name" value="TRANSPOSASE"/>
    <property type="match status" value="1"/>
</dbReference>
<dbReference type="InterPro" id="IPR009057">
    <property type="entry name" value="Homeodomain-like_sf"/>
</dbReference>
<dbReference type="GO" id="GO:0003676">
    <property type="term" value="F:nucleic acid binding"/>
    <property type="evidence" value="ECO:0007669"/>
    <property type="project" value="InterPro"/>
</dbReference>
<evidence type="ECO:0000259" key="1">
    <source>
        <dbReference type="Pfam" id="PF13358"/>
    </source>
</evidence>
<dbReference type="SUPFAM" id="SSF46689">
    <property type="entry name" value="Homeodomain-like"/>
    <property type="match status" value="1"/>
</dbReference>
<gene>
    <name evidence="2" type="ORF">LshimejAT787_2400210</name>
</gene>
<keyword evidence="3" id="KW-1185">Reference proteome</keyword>
<dbReference type="NCBIfam" id="NF033545">
    <property type="entry name" value="transpos_IS630"/>
    <property type="match status" value="1"/>
</dbReference>
<reference evidence="2" key="1">
    <citation type="submission" date="2022-07" db="EMBL/GenBank/DDBJ databases">
        <title>The genome of Lyophyllum shimeji provides insight into the initial evolution of ectomycorrhizal fungal genome.</title>
        <authorList>
            <person name="Kobayashi Y."/>
            <person name="Shibata T."/>
            <person name="Hirakawa H."/>
            <person name="Shigenobu S."/>
            <person name="Nishiyama T."/>
            <person name="Yamada A."/>
            <person name="Hasebe M."/>
            <person name="Kawaguchi M."/>
        </authorList>
    </citation>
    <scope>NUCLEOTIDE SEQUENCE</scope>
    <source>
        <strain evidence="2">AT787</strain>
    </source>
</reference>
<dbReference type="AlphaFoldDB" id="A0A9P3UUF3"/>
<accession>A0A9P3UUF3</accession>
<feature type="domain" description="Tc1-like transposase DDE" evidence="1">
    <location>
        <begin position="146"/>
        <end position="284"/>
    </location>
</feature>
<sequence length="319" mass="36363">MAPIVSQEMRQCIVRWRNIEGRSVAEVAVLANCSERTVYNILAFHRDFNVVDNPFARHRGGARILDAGDVNYLASLIDARPKIYLDELQEELAINRGVHVSISTVSRTLHRIAITNKQVSSTASERNERLRAIWQAEYGGIPSDYFVWLDEASVDDFTNQRQNGWAMVGRACVCRDTFIRGQRYSILPALSYEGIIALDIVEGSVNKEKFIQFVQNDLAPQLNPYPNPRSVIVMDNCAIHHDEEIRAIIEDECQAKLIYLPPYSPDFNPIEQAFHSIKAWLRRHEAEAIGPEVRPWLIHQARMAITAEMAEGWIKNCGY</sequence>
<dbReference type="OrthoDB" id="3022198at2759"/>
<dbReference type="InterPro" id="IPR047655">
    <property type="entry name" value="Transpos_IS630-like"/>
</dbReference>
<name>A0A9P3UUF3_LYOSH</name>
<dbReference type="Pfam" id="PF13358">
    <property type="entry name" value="DDE_3"/>
    <property type="match status" value="1"/>
</dbReference>